<gene>
    <name evidence="2" type="ORF">IV73_GL000040</name>
</gene>
<feature type="compositionally biased region" description="Polar residues" evidence="1">
    <location>
        <begin position="376"/>
        <end position="386"/>
    </location>
</feature>
<evidence type="ECO:0000256" key="1">
    <source>
        <dbReference type="SAM" id="MobiDB-lite"/>
    </source>
</evidence>
<dbReference type="STRING" id="1616.IV73_GL000040"/>
<dbReference type="OrthoDB" id="2149827at2"/>
<evidence type="ECO:0000313" key="3">
    <source>
        <dbReference type="Proteomes" id="UP000051655"/>
    </source>
</evidence>
<sequence>MELPLTATVLNKRSGITIVGSVGDAKANVTVQLADQTLLTPEIDESGSFIVQVDWQQAHGDIKIGASLPNDATTRNETTLHIEAPQPIVTAVLSTQGIMRKLTGSVNQPGLFIEVHTPENAHPIEVLVDDNLEFELQIPIALRPEDLRVTALNPVTGEQLEVPVEIGVTTKTMTIPILTDEMISSYAEAAEERRAASEAHDQALVEKAAASESFVNSIVEGITPSSAAVSSSIVAENKQAGEQPAVPVDEVPVAPTTPAASDEAAEVVTSDQVPTEPAKVIVEVLQPRQTKEQALSAKDSEIAISESEAVSSAATLEKDDDRAKVEAVSEAVTTEINLLDFDDGDEKSATETGVAEVLHDGEVKVSRKIEDPRAQNKPQTNYSRTSRNQEAKPKQKGGFWNFLKRLFGRA</sequence>
<dbReference type="PATRIC" id="fig|1616.3.peg.40"/>
<reference evidence="2 3" key="1">
    <citation type="journal article" date="2015" name="Genome Announc.">
        <title>Expanding the biotechnology potential of lactobacilli through comparative genomics of 213 strains and associated genera.</title>
        <authorList>
            <person name="Sun Z."/>
            <person name="Harris H.M."/>
            <person name="McCann A."/>
            <person name="Guo C."/>
            <person name="Argimon S."/>
            <person name="Zhang W."/>
            <person name="Yang X."/>
            <person name="Jeffery I.B."/>
            <person name="Cooney J.C."/>
            <person name="Kagawa T.F."/>
            <person name="Liu W."/>
            <person name="Song Y."/>
            <person name="Salvetti E."/>
            <person name="Wrobel A."/>
            <person name="Rasinkangas P."/>
            <person name="Parkhill J."/>
            <person name="Rea M.C."/>
            <person name="O'Sullivan O."/>
            <person name="Ritari J."/>
            <person name="Douillard F.P."/>
            <person name="Paul Ross R."/>
            <person name="Yang R."/>
            <person name="Briner A.E."/>
            <person name="Felis G.E."/>
            <person name="de Vos W.M."/>
            <person name="Barrangou R."/>
            <person name="Klaenhammer T.R."/>
            <person name="Caufield P.W."/>
            <person name="Cui Y."/>
            <person name="Zhang H."/>
            <person name="O'Toole P.W."/>
        </authorList>
    </citation>
    <scope>NUCLEOTIDE SEQUENCE [LARGE SCALE GENOMIC DNA]</scope>
    <source>
        <strain evidence="2 3">DSM 20593</strain>
    </source>
</reference>
<proteinExistence type="predicted"/>
<evidence type="ECO:0000313" key="2">
    <source>
        <dbReference type="EMBL" id="KRN75556.1"/>
    </source>
</evidence>
<name>A0A0R2JN74_9LACO</name>
<dbReference type="EMBL" id="JQBP01000001">
    <property type="protein sequence ID" value="KRN75556.1"/>
    <property type="molecule type" value="Genomic_DNA"/>
</dbReference>
<dbReference type="Proteomes" id="UP000051655">
    <property type="component" value="Unassembled WGS sequence"/>
</dbReference>
<protein>
    <submittedName>
        <fullName evidence="2">Uncharacterized protein</fullName>
    </submittedName>
</protein>
<organism evidence="2 3">
    <name type="scientific">Weissella kandleri</name>
    <dbReference type="NCBI Taxonomy" id="1616"/>
    <lineage>
        <taxon>Bacteria</taxon>
        <taxon>Bacillati</taxon>
        <taxon>Bacillota</taxon>
        <taxon>Bacilli</taxon>
        <taxon>Lactobacillales</taxon>
        <taxon>Lactobacillaceae</taxon>
        <taxon>Weissella</taxon>
    </lineage>
</organism>
<dbReference type="AlphaFoldDB" id="A0A0R2JN74"/>
<dbReference type="RefSeq" id="WP_057753210.1">
    <property type="nucleotide sequence ID" value="NZ_JQBP01000001.1"/>
</dbReference>
<feature type="region of interest" description="Disordered" evidence="1">
    <location>
        <begin position="368"/>
        <end position="397"/>
    </location>
</feature>
<keyword evidence="3" id="KW-1185">Reference proteome</keyword>
<comment type="caution">
    <text evidence="2">The sequence shown here is derived from an EMBL/GenBank/DDBJ whole genome shotgun (WGS) entry which is preliminary data.</text>
</comment>
<accession>A0A0R2JN74</accession>